<dbReference type="CDD" id="cd02869">
    <property type="entry name" value="PseudoU_synth_RluA_like"/>
    <property type="match status" value="1"/>
</dbReference>
<dbReference type="InterPro" id="IPR006145">
    <property type="entry name" value="PsdUridine_synth_RsuA/RluA"/>
</dbReference>
<organism evidence="2">
    <name type="scientific">Trypanosoma congolense (strain IL3000)</name>
    <dbReference type="NCBI Taxonomy" id="1068625"/>
    <lineage>
        <taxon>Eukaryota</taxon>
        <taxon>Discoba</taxon>
        <taxon>Euglenozoa</taxon>
        <taxon>Kinetoplastea</taxon>
        <taxon>Metakinetoplastina</taxon>
        <taxon>Trypanosomatida</taxon>
        <taxon>Trypanosomatidae</taxon>
        <taxon>Trypanosoma</taxon>
        <taxon>Nannomonas</taxon>
    </lineage>
</organism>
<dbReference type="PANTHER" id="PTHR21600">
    <property type="entry name" value="MITOCHONDRIAL RNA PSEUDOURIDINE SYNTHASE"/>
    <property type="match status" value="1"/>
</dbReference>
<evidence type="ECO:0000259" key="1">
    <source>
        <dbReference type="Pfam" id="PF00849"/>
    </source>
</evidence>
<accession>G0UJZ3</accession>
<dbReference type="InterPro" id="IPR006224">
    <property type="entry name" value="PsdUridine_synth_RluA-like_CS"/>
</dbReference>
<dbReference type="SUPFAM" id="SSF55120">
    <property type="entry name" value="Pseudouridine synthase"/>
    <property type="match status" value="1"/>
</dbReference>
<reference evidence="2" key="1">
    <citation type="journal article" date="2012" name="Proc. Natl. Acad. Sci. U.S.A.">
        <title>Antigenic diversity is generated by distinct evolutionary mechanisms in African trypanosome species.</title>
        <authorList>
            <person name="Jackson A.P."/>
            <person name="Berry A."/>
            <person name="Aslett M."/>
            <person name="Allison H.C."/>
            <person name="Burton P."/>
            <person name="Vavrova-Anderson J."/>
            <person name="Brown R."/>
            <person name="Browne H."/>
            <person name="Corton N."/>
            <person name="Hauser H."/>
            <person name="Gamble J."/>
            <person name="Gilderthorp R."/>
            <person name="Marcello L."/>
            <person name="McQuillan J."/>
            <person name="Otto T.D."/>
            <person name="Quail M.A."/>
            <person name="Sanders M.J."/>
            <person name="van Tonder A."/>
            <person name="Ginger M.L."/>
            <person name="Field M.C."/>
            <person name="Barry J.D."/>
            <person name="Hertz-Fowler C."/>
            <person name="Berriman M."/>
        </authorList>
    </citation>
    <scope>NUCLEOTIDE SEQUENCE</scope>
    <source>
        <strain evidence="2">IL3000</strain>
    </source>
</reference>
<proteinExistence type="predicted"/>
<dbReference type="PROSITE" id="PS01129">
    <property type="entry name" value="PSI_RLU"/>
    <property type="match status" value="1"/>
</dbReference>
<dbReference type="Gene3D" id="3.30.2350.10">
    <property type="entry name" value="Pseudouridine synthase"/>
    <property type="match status" value="1"/>
</dbReference>
<dbReference type="VEuPathDB" id="TriTrypDB:TcIL3000_3_1240"/>
<dbReference type="GO" id="GO:0000455">
    <property type="term" value="P:enzyme-directed rRNA pseudouridine synthesis"/>
    <property type="evidence" value="ECO:0007669"/>
    <property type="project" value="TreeGrafter"/>
</dbReference>
<dbReference type="PANTHER" id="PTHR21600:SF90">
    <property type="entry name" value="PSEUDOURIDINE SYNTHASE RSUA_RLUA-LIKE DOMAIN-CONTAINING PROTEIN"/>
    <property type="match status" value="1"/>
</dbReference>
<gene>
    <name evidence="2" type="ORF">TCIL3000_3_1240</name>
</gene>
<dbReference type="InterPro" id="IPR050188">
    <property type="entry name" value="RluA_PseudoU_synthase"/>
</dbReference>
<sequence length="748" mass="82491">MNQVRGLVRRASAVALRKLEDVAASHDVSTCFVKTSLIDSTGAMAEVQLLHAASLLRVLRDLTNEEALARVREAKSIFATLTPPPKFVLNPTAVAEAVKPGAALYVKRSTETVVREIQRRQSRFLSKTEGRLMAGNLASVELFIQKLLDKRTVFTENDVSQYRGVVEGLLRIGDIDLALVMAKNVQLPTIGKEAAAALADLALRKKANEVGSIVEDLASKDGVAPASETFATQMALLLREKLSKLNESTGVPGTASYPASNPIAGTASDSEGQRLRKLYAAVCHFNIDPGVVFPTDALAIQRWTTQFFHEDAWPMERTKIIMDLVRQRSLLPSRVMLDCLSNWCLSDLERRWLSDMLTGSVFKDGVGQCEGGVSKSVDEVVVYRSALSCVRKDLKRNLVDNRLLHHYAQLLNDGEVEPKDPSFLHFIEECGECHSEAERPARFSFLVPPSSLPVMEYLRTLAPQCTYWRTLLEKKRDCVEAVVAPYGHVHVTVKLPPEHECVQAAETVRAVGHSDNCLLSLPVLYEDEHLLIINKPPHVATSRHALSCTQQCNGKVVDVVSLLLTCEERGATMRRVFRQGQVHRLDTETSGCLVMAKSDVASASLRHQMGTSAAYSQCNKVYIALCVVLEPNWSQIKGHGALHDPLEPRVMTTYRVMRFYKRCRVALVECRIQQGKKHQIRRHLAASGLPILQDVEHGGAACCGALINRVALHASSLSFVHPCSSEVITAVAPLPADMQLAIERLASQ</sequence>
<feature type="domain" description="Pseudouridine synthase RsuA/RluA-like" evidence="1">
    <location>
        <begin position="529"/>
        <end position="686"/>
    </location>
</feature>
<protein>
    <recommendedName>
        <fullName evidence="1">Pseudouridine synthase RsuA/RluA-like domain-containing protein</fullName>
    </recommendedName>
</protein>
<dbReference type="InterPro" id="IPR020103">
    <property type="entry name" value="PsdUridine_synth_cat_dom_sf"/>
</dbReference>
<dbReference type="Pfam" id="PF00849">
    <property type="entry name" value="PseudoU_synth_2"/>
    <property type="match status" value="1"/>
</dbReference>
<name>G0UJZ3_TRYCI</name>
<evidence type="ECO:0000313" key="2">
    <source>
        <dbReference type="EMBL" id="CCC89698.1"/>
    </source>
</evidence>
<dbReference type="GO" id="GO:0003723">
    <property type="term" value="F:RNA binding"/>
    <property type="evidence" value="ECO:0007669"/>
    <property type="project" value="InterPro"/>
</dbReference>
<dbReference type="AlphaFoldDB" id="G0UJZ3"/>
<dbReference type="GO" id="GO:0009982">
    <property type="term" value="F:pseudouridine synthase activity"/>
    <property type="evidence" value="ECO:0007669"/>
    <property type="project" value="InterPro"/>
</dbReference>
<dbReference type="EMBL" id="HE575316">
    <property type="protein sequence ID" value="CCC89698.1"/>
    <property type="molecule type" value="Genomic_DNA"/>
</dbReference>